<dbReference type="EMBL" id="CAKP01000113">
    <property type="protein sequence ID" value="CCJ34218.1"/>
    <property type="molecule type" value="Genomic_DNA"/>
</dbReference>
<dbReference type="OrthoDB" id="8580666at2"/>
<reference evidence="2 3" key="1">
    <citation type="journal article" date="2011" name="J. Bacteriol.">
        <title>Draft genome sequence of Caloramator australicus strain RC3T, a thermoanaerobe from the Great Artesian Basin of Australia.</title>
        <authorList>
            <person name="Ogg C.D."/>
            <person name="Patel B.K.C."/>
        </authorList>
    </citation>
    <scope>NUCLEOTIDE SEQUENCE [LARGE SCALE GENOMIC DNA]</scope>
    <source>
        <strain evidence="2 3">RC3</strain>
    </source>
</reference>
<dbReference type="InterPro" id="IPR002591">
    <property type="entry name" value="Phosphodiest/P_Trfase"/>
</dbReference>
<protein>
    <submittedName>
        <fullName evidence="2">Uncharacterized protein</fullName>
    </submittedName>
</protein>
<keyword evidence="3" id="KW-1185">Reference proteome</keyword>
<accession>I7LK59</accession>
<comment type="caution">
    <text evidence="2">The sequence shown here is derived from an EMBL/GenBank/DDBJ whole genome shotgun (WGS) entry which is preliminary data.</text>
</comment>
<dbReference type="Pfam" id="PF01663">
    <property type="entry name" value="Phosphodiest"/>
    <property type="match status" value="1"/>
</dbReference>
<sequence length="336" mass="38852">MKILTQIFIFVTIFFMLHNFLIKTQLKALNNITFKKTNRKICIVLVDGLRLDSIKYMPFLLNMIDYKNGILYNSKAFPPTLSRPGYERIFTGSPTNINGITRNFHPVPSLIPDIFLLAKRSGYKTALSGYYWFIELFPYSFNYRYTYFNNDSRVFSNAINIIDKYNPDILLVHPMEVDKAGHRHGALSPEYEKSCENVDNNIEFLWKHIKDKNYTLIVTSDHGHKDEGGHGDGNVRCIEIPLIIIDNDIEKLNLVPKDWVSQLDVAPTICDLLNIPKNSFMTGTSLIQGNDNLSVNLVMDNRIIKLNKRFPLIFVSFTAFISITITKLFYYLRNLL</sequence>
<dbReference type="PANTHER" id="PTHR23071">
    <property type="entry name" value="PHOSPHATIDYLINOSITOL GLYCAN"/>
    <property type="match status" value="1"/>
</dbReference>
<dbReference type="InterPro" id="IPR017850">
    <property type="entry name" value="Alkaline_phosphatase_core_sf"/>
</dbReference>
<feature type="transmembrane region" description="Helical" evidence="1">
    <location>
        <begin position="6"/>
        <end position="22"/>
    </location>
</feature>
<dbReference type="Proteomes" id="UP000007652">
    <property type="component" value="Unassembled WGS sequence"/>
</dbReference>
<keyword evidence="1" id="KW-0472">Membrane</keyword>
<dbReference type="RefSeq" id="WP_008909474.1">
    <property type="nucleotide sequence ID" value="NZ_CAKP01000113.1"/>
</dbReference>
<proteinExistence type="predicted"/>
<gene>
    <name evidence="2" type="ORF">CAAU_2134</name>
</gene>
<dbReference type="AlphaFoldDB" id="I7LK59"/>
<evidence type="ECO:0000313" key="2">
    <source>
        <dbReference type="EMBL" id="CCJ34218.1"/>
    </source>
</evidence>
<name>I7LK59_9CLOT</name>
<evidence type="ECO:0000313" key="3">
    <source>
        <dbReference type="Proteomes" id="UP000007652"/>
    </source>
</evidence>
<keyword evidence="1" id="KW-1133">Transmembrane helix</keyword>
<evidence type="ECO:0000256" key="1">
    <source>
        <dbReference type="SAM" id="Phobius"/>
    </source>
</evidence>
<feature type="transmembrane region" description="Helical" evidence="1">
    <location>
        <begin position="312"/>
        <end position="332"/>
    </location>
</feature>
<dbReference type="eggNOG" id="COG1524">
    <property type="taxonomic scope" value="Bacteria"/>
</dbReference>
<dbReference type="GO" id="GO:0016020">
    <property type="term" value="C:membrane"/>
    <property type="evidence" value="ECO:0007669"/>
    <property type="project" value="GOC"/>
</dbReference>
<dbReference type="PANTHER" id="PTHR23071:SF1">
    <property type="entry name" value="GPI ETHANOLAMINE PHOSPHATE TRANSFERASE 3"/>
    <property type="match status" value="1"/>
</dbReference>
<organism evidence="2 3">
    <name type="scientific">Caloramator australicus RC3</name>
    <dbReference type="NCBI Taxonomy" id="857293"/>
    <lineage>
        <taxon>Bacteria</taxon>
        <taxon>Bacillati</taxon>
        <taxon>Bacillota</taxon>
        <taxon>Clostridia</taxon>
        <taxon>Eubacteriales</taxon>
        <taxon>Clostridiaceae</taxon>
        <taxon>Caloramator</taxon>
    </lineage>
</organism>
<dbReference type="GO" id="GO:0051377">
    <property type="term" value="F:mannose-ethanolamine phosphotransferase activity"/>
    <property type="evidence" value="ECO:0007669"/>
    <property type="project" value="TreeGrafter"/>
</dbReference>
<dbReference type="Gene3D" id="3.40.720.10">
    <property type="entry name" value="Alkaline Phosphatase, subunit A"/>
    <property type="match status" value="2"/>
</dbReference>
<dbReference type="InterPro" id="IPR039524">
    <property type="entry name" value="PIGO/GPI13"/>
</dbReference>
<dbReference type="STRING" id="857293.CAAU_2134"/>
<dbReference type="SUPFAM" id="SSF53649">
    <property type="entry name" value="Alkaline phosphatase-like"/>
    <property type="match status" value="1"/>
</dbReference>
<dbReference type="GO" id="GO:0006506">
    <property type="term" value="P:GPI anchor biosynthetic process"/>
    <property type="evidence" value="ECO:0007669"/>
    <property type="project" value="InterPro"/>
</dbReference>
<keyword evidence="1" id="KW-0812">Transmembrane</keyword>